<dbReference type="SUPFAM" id="SSF52016">
    <property type="entry name" value="LeuD/IlvD-like"/>
    <property type="match status" value="1"/>
</dbReference>
<keyword evidence="5" id="KW-0479">Metal-binding</keyword>
<dbReference type="CDD" id="cd01580">
    <property type="entry name" value="AcnA_IRP_Swivel"/>
    <property type="match status" value="1"/>
</dbReference>
<dbReference type="SUPFAM" id="SSF53732">
    <property type="entry name" value="Aconitase iron-sulfur domain"/>
    <property type="match status" value="1"/>
</dbReference>
<evidence type="ECO:0000259" key="11">
    <source>
        <dbReference type="Pfam" id="PF00330"/>
    </source>
</evidence>
<dbReference type="Gene3D" id="3.30.499.10">
    <property type="entry name" value="Aconitase, domain 3"/>
    <property type="match status" value="2"/>
</dbReference>
<reference evidence="13 14" key="1">
    <citation type="submission" date="2017-04" db="EMBL/GenBank/DDBJ databases">
        <title>High diversity of culturable Acinetobacter species in natural soil and water ecosystems.</title>
        <authorList>
            <person name="Nemec A."/>
            <person name="Radolfova-Krizova L."/>
        </authorList>
    </citation>
    <scope>NUCLEOTIDE SEQUENCE [LARGE SCALE GENOMIC DNA]</scope>
    <source>
        <strain evidence="13 14">ANC 4999</strain>
    </source>
</reference>
<evidence type="ECO:0000313" key="14">
    <source>
        <dbReference type="Proteomes" id="UP000242765"/>
    </source>
</evidence>
<dbReference type="NCBIfam" id="NF009520">
    <property type="entry name" value="PRK12881.1"/>
    <property type="match status" value="1"/>
</dbReference>
<evidence type="ECO:0000256" key="9">
    <source>
        <dbReference type="ARBA" id="ARBA00023501"/>
    </source>
</evidence>
<dbReference type="InterPro" id="IPR018136">
    <property type="entry name" value="Aconitase_4Fe-4S_BS"/>
</dbReference>
<feature type="domain" description="Aconitase A/isopropylmalate dehydratase small subunit swivel" evidence="12">
    <location>
        <begin position="716"/>
        <end position="842"/>
    </location>
</feature>
<sequence length="919" mass="101121">MLKYSDINSFHALKALKLASATYKIFSLKDAQNQFGDISLLPKSLKVLLENLLRFEDNKTVTKAHIQALVDWQKNKTSDQEIQYRPARVLMQDFTGVPAVVDLAAMRTAVEKAGIDPECINPLSPVDLVIDHSVMVDYFATNKAFDENVEIEMQRNGERYQFLRWGQSGFNNFRVVPPGTGICHQVNLEYLAQAVWLGESDGDTYAFPDTLVGTDSHTTMINGLGVLGWGVGGIEAEAAMLGQPISMLIPEVIGFKLTGKLKEGITATDLVLTITQMLRKKGVVGKFVEFYGDGLADLPLADRATIANMAPEYGATCGFFPVDEITLQYMRLTGRKDDRIALVEAYCKEQGLWRNMGDEPIFTDTLSLDMNSVVASVAGPKRPQDRVELPNIPATFNALMELDLKPAKIEQERLINEGGAGAAVDAMHSSLQNDHPHCVIDGKRYPLVHGDVVISAITSCTNTSNPSVMLAAGLLAKKAIEKGLHRKPWVKSSLAPGSKVVTDYLKASGLMPYLDQLGYNLVGYGCTTCIGNSGPLPQPIEDAVQCYDLNVASVLSGNRNFEGRVHPLVKTNWLASPPLVIAFGLLGTIRKDITTEPLGIDQQGKNVYLKDIWPTQLEIDEALQNVSTAMFHKEYAAVFDGDAKWQAIQIPKTKTYVWDEKSTYIRHPPFFEGIDQPAKPIQNIENARILAVLGDSVTTDHISPAGNIKKDSPAGRYLQAQGVDPKDFNSYGSRRGNHEVMMRGTFANIRIKNEMLGGEEGGDTIYVPTNEKLSIYDASMQYQHAGIPLVIIAGKEYGTGSSRDWAAKGTNLLGVKAVITESFERIHRSNLVGMGVLPLQFVDGQTRQSLNLTGNEILSIHSLSDDLQPHQMLDVEVKRADGSLDRFKVLCRIDTLNEVEYFKAGGILHYVLRNMITAE</sequence>
<dbReference type="STRING" id="1977882.B9T28_11045"/>
<dbReference type="Gene3D" id="3.20.19.10">
    <property type="entry name" value="Aconitase, domain 4"/>
    <property type="match status" value="1"/>
</dbReference>
<evidence type="ECO:0000256" key="2">
    <source>
        <dbReference type="ARBA" id="ARBA00004717"/>
    </source>
</evidence>
<dbReference type="InterPro" id="IPR000573">
    <property type="entry name" value="AconitaseA/IPMdHydase_ssu_swvl"/>
</dbReference>
<comment type="function">
    <text evidence="10">Catalyzes the isomerization of citrate to isocitrate via cis-aconitate.</text>
</comment>
<comment type="caution">
    <text evidence="13">The sequence shown here is derived from an EMBL/GenBank/DDBJ whole genome shotgun (WGS) entry which is preliminary data.</text>
</comment>
<keyword evidence="14" id="KW-1185">Reference proteome</keyword>
<dbReference type="PANTHER" id="PTHR11670">
    <property type="entry name" value="ACONITASE/IRON-RESPONSIVE ELEMENT FAMILY MEMBER"/>
    <property type="match status" value="1"/>
</dbReference>
<dbReference type="GO" id="GO:0051539">
    <property type="term" value="F:4 iron, 4 sulfur cluster binding"/>
    <property type="evidence" value="ECO:0007669"/>
    <property type="project" value="UniProtKB-KW"/>
</dbReference>
<dbReference type="Pfam" id="PF00330">
    <property type="entry name" value="Aconitase"/>
    <property type="match status" value="1"/>
</dbReference>
<feature type="domain" description="Aconitase/3-isopropylmalate dehydratase large subunit alpha/beta/alpha" evidence="11">
    <location>
        <begin position="72"/>
        <end position="587"/>
    </location>
</feature>
<evidence type="ECO:0000256" key="8">
    <source>
        <dbReference type="ARBA" id="ARBA00023239"/>
    </source>
</evidence>
<dbReference type="PROSITE" id="PS01244">
    <property type="entry name" value="ACONITASE_2"/>
    <property type="match status" value="1"/>
</dbReference>
<dbReference type="Gene3D" id="6.10.190.10">
    <property type="match status" value="1"/>
</dbReference>
<dbReference type="EC" id="4.2.1.3" evidence="10"/>
<evidence type="ECO:0000313" key="13">
    <source>
        <dbReference type="EMBL" id="OTG64734.1"/>
    </source>
</evidence>
<dbReference type="GO" id="GO:0006099">
    <property type="term" value="P:tricarboxylic acid cycle"/>
    <property type="evidence" value="ECO:0007669"/>
    <property type="project" value="UniProtKB-UniPathway"/>
</dbReference>
<dbReference type="InterPro" id="IPR001030">
    <property type="entry name" value="Acoase/IPM_deHydtase_lsu_aba"/>
</dbReference>
<protein>
    <recommendedName>
        <fullName evidence="10">Aconitate hydratase</fullName>
        <shortName evidence="10">Aconitase</shortName>
        <ecNumber evidence="10">4.2.1.3</ecNumber>
    </recommendedName>
</protein>
<comment type="pathway">
    <text evidence="2">Carbohydrate metabolism; tricarboxylic acid cycle; isocitrate from oxaloacetate: step 2/2.</text>
</comment>
<dbReference type="InterPro" id="IPR015928">
    <property type="entry name" value="Aconitase/3IPM_dehydase_swvl"/>
</dbReference>
<dbReference type="NCBIfam" id="TIGR01341">
    <property type="entry name" value="aconitase_1"/>
    <property type="match status" value="1"/>
</dbReference>
<keyword evidence="4 10" id="KW-0004">4Fe-4S</keyword>
<evidence type="ECO:0000256" key="5">
    <source>
        <dbReference type="ARBA" id="ARBA00022723"/>
    </source>
</evidence>
<dbReference type="GO" id="GO:0046872">
    <property type="term" value="F:metal ion binding"/>
    <property type="evidence" value="ECO:0007669"/>
    <property type="project" value="UniProtKB-KW"/>
</dbReference>
<dbReference type="OrthoDB" id="9764318at2"/>
<dbReference type="FunFam" id="3.20.19.10:FF:000001">
    <property type="entry name" value="Aconitate hydratase"/>
    <property type="match status" value="1"/>
</dbReference>
<dbReference type="CDD" id="cd01586">
    <property type="entry name" value="AcnA_IRP"/>
    <property type="match status" value="1"/>
</dbReference>
<dbReference type="RefSeq" id="WP_086204041.1">
    <property type="nucleotide sequence ID" value="NZ_NEGB01000006.1"/>
</dbReference>
<comment type="cofactor">
    <cofactor evidence="1">
        <name>[4Fe-4S] cluster</name>
        <dbReference type="ChEBI" id="CHEBI:49883"/>
    </cofactor>
</comment>
<dbReference type="PRINTS" id="PR00415">
    <property type="entry name" value="ACONITASE"/>
</dbReference>
<evidence type="ECO:0000256" key="4">
    <source>
        <dbReference type="ARBA" id="ARBA00022485"/>
    </source>
</evidence>
<dbReference type="Pfam" id="PF00694">
    <property type="entry name" value="Aconitase_C"/>
    <property type="match status" value="1"/>
</dbReference>
<evidence type="ECO:0000256" key="7">
    <source>
        <dbReference type="ARBA" id="ARBA00023014"/>
    </source>
</evidence>
<keyword evidence="8 10" id="KW-0456">Lyase</keyword>
<dbReference type="InterPro" id="IPR036008">
    <property type="entry name" value="Aconitase_4Fe-4S_dom"/>
</dbReference>
<dbReference type="EMBL" id="NEGB01000006">
    <property type="protein sequence ID" value="OTG64734.1"/>
    <property type="molecule type" value="Genomic_DNA"/>
</dbReference>
<evidence type="ECO:0000259" key="12">
    <source>
        <dbReference type="Pfam" id="PF00694"/>
    </source>
</evidence>
<name>A0A1Y3CGI6_9GAMM</name>
<evidence type="ECO:0000256" key="6">
    <source>
        <dbReference type="ARBA" id="ARBA00023004"/>
    </source>
</evidence>
<dbReference type="InterPro" id="IPR015931">
    <property type="entry name" value="Acnase/IPM_dHydase_lsu_aba_1/3"/>
</dbReference>
<comment type="catalytic activity">
    <reaction evidence="9 10">
        <text>citrate = D-threo-isocitrate</text>
        <dbReference type="Rhea" id="RHEA:10336"/>
        <dbReference type="ChEBI" id="CHEBI:15562"/>
        <dbReference type="ChEBI" id="CHEBI:16947"/>
        <dbReference type="EC" id="4.2.1.3"/>
    </reaction>
</comment>
<dbReference type="InterPro" id="IPR044137">
    <property type="entry name" value="AcnA_IRP_Swivel"/>
</dbReference>
<dbReference type="Proteomes" id="UP000242765">
    <property type="component" value="Unassembled WGS sequence"/>
</dbReference>
<dbReference type="PROSITE" id="PS00450">
    <property type="entry name" value="ACONITASE_1"/>
    <property type="match status" value="1"/>
</dbReference>
<dbReference type="AlphaFoldDB" id="A0A1Y3CGI6"/>
<dbReference type="NCBIfam" id="NF006757">
    <property type="entry name" value="PRK09277.1"/>
    <property type="match status" value="1"/>
</dbReference>
<dbReference type="UniPathway" id="UPA00223">
    <property type="reaction ID" value="UER00718"/>
</dbReference>
<dbReference type="GO" id="GO:0003994">
    <property type="term" value="F:aconitate hydratase activity"/>
    <property type="evidence" value="ECO:0007669"/>
    <property type="project" value="UniProtKB-EC"/>
</dbReference>
<organism evidence="13 14">
    <name type="scientific">Acinetobacter silvestris</name>
    <dbReference type="NCBI Taxonomy" id="1977882"/>
    <lineage>
        <taxon>Bacteria</taxon>
        <taxon>Pseudomonadati</taxon>
        <taxon>Pseudomonadota</taxon>
        <taxon>Gammaproteobacteria</taxon>
        <taxon>Moraxellales</taxon>
        <taxon>Moraxellaceae</taxon>
        <taxon>Acinetobacter</taxon>
    </lineage>
</organism>
<dbReference type="InterPro" id="IPR006249">
    <property type="entry name" value="Aconitase/IRP2"/>
</dbReference>
<gene>
    <name evidence="13" type="ORF">B9T28_11045</name>
</gene>
<proteinExistence type="inferred from homology"/>
<evidence type="ECO:0000256" key="3">
    <source>
        <dbReference type="ARBA" id="ARBA00007185"/>
    </source>
</evidence>
<keyword evidence="6 10" id="KW-0408">Iron</keyword>
<dbReference type="FunFam" id="3.30.499.10:FF:000002">
    <property type="entry name" value="Aconitate hydratase"/>
    <property type="match status" value="1"/>
</dbReference>
<accession>A0A1Y3CGI6</accession>
<keyword evidence="7 10" id="KW-0411">Iron-sulfur</keyword>
<evidence type="ECO:0000256" key="10">
    <source>
        <dbReference type="RuleBase" id="RU361275"/>
    </source>
</evidence>
<comment type="similarity">
    <text evidence="3 10">Belongs to the aconitase/IPM isomerase family.</text>
</comment>
<evidence type="ECO:0000256" key="1">
    <source>
        <dbReference type="ARBA" id="ARBA00001966"/>
    </source>
</evidence>